<dbReference type="Pfam" id="PF04233">
    <property type="entry name" value="Phage_Mu_F"/>
    <property type="match status" value="1"/>
</dbReference>
<feature type="domain" description="Phage head morphogenesis" evidence="1">
    <location>
        <begin position="149"/>
        <end position="253"/>
    </location>
</feature>
<evidence type="ECO:0000313" key="2">
    <source>
        <dbReference type="EMBL" id="APC65617.1"/>
    </source>
</evidence>
<dbReference type="KEGG" id="sje:AAV35_012735"/>
<evidence type="ECO:0000313" key="3">
    <source>
        <dbReference type="Proteomes" id="UP000092654"/>
    </source>
</evidence>
<proteinExistence type="predicted"/>
<name>A0AAC9J4D9_9BACI</name>
<dbReference type="InterPro" id="IPR006528">
    <property type="entry name" value="Phage_head_morphogenesis_dom"/>
</dbReference>
<dbReference type="Proteomes" id="UP000092654">
    <property type="component" value="Chromosome"/>
</dbReference>
<dbReference type="RefSeq" id="WP_052034771.1">
    <property type="nucleotide sequence ID" value="NZ_AMPQ01000045.1"/>
</dbReference>
<dbReference type="AlphaFoldDB" id="A0AAC9J4D9"/>
<sequence>MRMARKAPSTRFPNAIAVSYGRALKKQVRDLHRETLNVFDEQIKEDIKALKRSDALEERVDGPLSSIISAVGIIKNVANAIYDVHISTNIAMKHIKLLDKMNLKNMEDQGRIKGVSPIDNNDKMADFLEAAVQENVSYITDIKDSYMTNIERVILQGAKKSSTIKGIRDELVKQAGMTIRRAEFIAKDQTGTIFGQLTAERHKNMGVEKFTWRTAGDERVRDSHESLNGEEFPYDDPPAVGLPGEDFSCRCQAEPVFD</sequence>
<evidence type="ECO:0000259" key="1">
    <source>
        <dbReference type="Pfam" id="PF04233"/>
    </source>
</evidence>
<reference evidence="3" key="1">
    <citation type="submission" date="2015-06" db="EMBL/GenBank/DDBJ databases">
        <title>Salimicrobium jeotgali MJ3, isolated from Myulchi jeot, a traditional Korean fermented seafood.</title>
        <authorList>
            <person name="Kim K.H."/>
            <person name="Jeon C.O."/>
            <person name="Jin H.M."/>
        </authorList>
    </citation>
    <scope>NUCLEOTIDE SEQUENCE [LARGE SCALE GENOMIC DNA]</scope>
    <source>
        <strain evidence="3">MJ3</strain>
    </source>
</reference>
<accession>A0AAC9J4D9</accession>
<dbReference type="NCBIfam" id="TIGR01641">
    <property type="entry name" value="phageSPP1_gp7"/>
    <property type="match status" value="1"/>
</dbReference>
<organism evidence="2 3">
    <name type="scientific">Salimicrobium jeotgali</name>
    <dbReference type="NCBI Taxonomy" id="1230341"/>
    <lineage>
        <taxon>Bacteria</taxon>
        <taxon>Bacillati</taxon>
        <taxon>Bacillota</taxon>
        <taxon>Bacilli</taxon>
        <taxon>Bacillales</taxon>
        <taxon>Bacillaceae</taxon>
        <taxon>Salimicrobium</taxon>
    </lineage>
</organism>
<protein>
    <recommendedName>
        <fullName evidence="1">Phage head morphogenesis domain-containing protein</fullName>
    </recommendedName>
</protein>
<gene>
    <name evidence="2" type="ORF">AAV35_012735</name>
</gene>
<dbReference type="EMBL" id="CP011361">
    <property type="protein sequence ID" value="APC65617.1"/>
    <property type="molecule type" value="Genomic_DNA"/>
</dbReference>